<keyword evidence="7" id="KW-1185">Reference proteome</keyword>
<proteinExistence type="inferred from homology"/>
<keyword evidence="6" id="KW-0966">Cell projection</keyword>
<dbReference type="EMBL" id="CP020772">
    <property type="protein sequence ID" value="ARI79106.1"/>
    <property type="molecule type" value="Genomic_DNA"/>
</dbReference>
<dbReference type="AlphaFoldDB" id="A0A1W6A0G3"/>
<dbReference type="PANTHER" id="PTHR30435:SF19">
    <property type="entry name" value="FLAGELLAR BASAL-BODY ROD PROTEIN FLGG"/>
    <property type="match status" value="1"/>
</dbReference>
<dbReference type="Pfam" id="PF06429">
    <property type="entry name" value="Flg_bbr_C"/>
    <property type="match status" value="1"/>
</dbReference>
<dbReference type="OrthoDB" id="9804559at2"/>
<keyword evidence="2" id="KW-0975">Bacterial flagellum</keyword>
<evidence type="ECO:0000313" key="6">
    <source>
        <dbReference type="EMBL" id="ARI79106.1"/>
    </source>
</evidence>
<dbReference type="Pfam" id="PF00460">
    <property type="entry name" value="Flg_bb_rod"/>
    <property type="match status" value="1"/>
</dbReference>
<dbReference type="SUPFAM" id="SSF117143">
    <property type="entry name" value="Flagellar hook protein flgE"/>
    <property type="match status" value="1"/>
</dbReference>
<evidence type="ECO:0000259" key="3">
    <source>
        <dbReference type="Pfam" id="PF00460"/>
    </source>
</evidence>
<sequence length="273" mass="29982">MNRSMSQAAVTMGQLQSKMDVIGHNLSNVNTHGYKSKTSSFSSLLYQQMDNLSHYEGEANRLTHDGVRLGTGAKLGITNVDLSQGSLQNTGRALDVALLENNHLFGLQVHTENGMDIQYTRSGNFYLNQMDDGSMILTNSDGYPVMGIDGNEVRIENDFSDISIDKNGRVVVTRGEGQSVEAQLNVVEAVRPRTLESVGNNRFRLPDGVAANEVITDVVPQDIQLQSETLEASNVNISNQMTDMLMAQRAYQFNAKSISTSDQMMGLVNQLRS</sequence>
<feature type="domain" description="Flagellar basal-body/hook protein C-terminal" evidence="4">
    <location>
        <begin position="227"/>
        <end position="271"/>
    </location>
</feature>
<comment type="subcellular location">
    <subcellularLocation>
        <location evidence="2">Bacterial flagellum basal body</location>
    </subcellularLocation>
</comment>
<dbReference type="InterPro" id="IPR010930">
    <property type="entry name" value="Flg_bb/hook_C_dom"/>
</dbReference>
<dbReference type="STRING" id="402384.HM131_04235"/>
<organism evidence="6 7">
    <name type="scientific">Halobacillus mangrovi</name>
    <dbReference type="NCBI Taxonomy" id="402384"/>
    <lineage>
        <taxon>Bacteria</taxon>
        <taxon>Bacillati</taxon>
        <taxon>Bacillota</taxon>
        <taxon>Bacilli</taxon>
        <taxon>Bacillales</taxon>
        <taxon>Bacillaceae</taxon>
        <taxon>Halobacillus</taxon>
    </lineage>
</organism>
<dbReference type="NCBIfam" id="TIGR03506">
    <property type="entry name" value="FlgEFG_subfam"/>
    <property type="match status" value="1"/>
</dbReference>
<dbReference type="PANTHER" id="PTHR30435">
    <property type="entry name" value="FLAGELLAR PROTEIN"/>
    <property type="match status" value="1"/>
</dbReference>
<comment type="similarity">
    <text evidence="1 2">Belongs to the flagella basal body rod proteins family.</text>
</comment>
<dbReference type="InterPro" id="IPR020013">
    <property type="entry name" value="Flagellar_FlgE/F/G"/>
</dbReference>
<dbReference type="InterPro" id="IPR001444">
    <property type="entry name" value="Flag_bb_rod_N"/>
</dbReference>
<evidence type="ECO:0000259" key="4">
    <source>
        <dbReference type="Pfam" id="PF06429"/>
    </source>
</evidence>
<feature type="domain" description="Flagellar basal body rod protein N-terminal" evidence="3">
    <location>
        <begin position="11"/>
        <end position="35"/>
    </location>
</feature>
<evidence type="ECO:0000256" key="1">
    <source>
        <dbReference type="ARBA" id="ARBA00009677"/>
    </source>
</evidence>
<dbReference type="KEGG" id="hmn:HM131_04235"/>
<keyword evidence="6" id="KW-0282">Flagellum</keyword>
<dbReference type="GO" id="GO:0071978">
    <property type="term" value="P:bacterial-type flagellum-dependent swarming motility"/>
    <property type="evidence" value="ECO:0007669"/>
    <property type="project" value="TreeGrafter"/>
</dbReference>
<feature type="domain" description="Flagellar hook protein FlgE/F/G-like D1" evidence="5">
    <location>
        <begin position="107"/>
        <end position="171"/>
    </location>
</feature>
<dbReference type="GO" id="GO:0009425">
    <property type="term" value="C:bacterial-type flagellum basal body"/>
    <property type="evidence" value="ECO:0007669"/>
    <property type="project" value="UniProtKB-SubCell"/>
</dbReference>
<reference evidence="6 7" key="1">
    <citation type="submission" date="2017-04" db="EMBL/GenBank/DDBJ databases">
        <title>The whole genome sequencing and assembly of Halobacillus mangrovi strain.</title>
        <authorList>
            <person name="Lee S.-J."/>
            <person name="Park M.-K."/>
            <person name="Kim J.-Y."/>
            <person name="Lee Y.-J."/>
            <person name="Yi H."/>
            <person name="Bahn Y.-S."/>
            <person name="Kim J.F."/>
            <person name="Lee D.-W."/>
        </authorList>
    </citation>
    <scope>NUCLEOTIDE SEQUENCE [LARGE SCALE GENOMIC DNA]</scope>
    <source>
        <strain evidence="6 7">KTB 131</strain>
    </source>
</reference>
<keyword evidence="6" id="KW-0969">Cilium</keyword>
<evidence type="ECO:0000256" key="2">
    <source>
        <dbReference type="RuleBase" id="RU362116"/>
    </source>
</evidence>
<dbReference type="InterPro" id="IPR053967">
    <property type="entry name" value="LlgE_F_G-like_D1"/>
</dbReference>
<dbReference type="Proteomes" id="UP000192527">
    <property type="component" value="Chromosome"/>
</dbReference>
<evidence type="ECO:0000313" key="7">
    <source>
        <dbReference type="Proteomes" id="UP000192527"/>
    </source>
</evidence>
<gene>
    <name evidence="6" type="ORF">HM131_04235</name>
</gene>
<dbReference type="InterPro" id="IPR037925">
    <property type="entry name" value="FlgE/F/G-like"/>
</dbReference>
<name>A0A1W6A0G3_9BACI</name>
<evidence type="ECO:0000259" key="5">
    <source>
        <dbReference type="Pfam" id="PF22692"/>
    </source>
</evidence>
<accession>A0A1W6A0G3</accession>
<protein>
    <submittedName>
        <fullName evidence="6">Flagellar hook-basal body protein</fullName>
    </submittedName>
</protein>
<dbReference type="Pfam" id="PF22692">
    <property type="entry name" value="LlgE_F_G_D1"/>
    <property type="match status" value="1"/>
</dbReference>